<comment type="similarity">
    <text evidence="2 4">Belongs to the class-III pyridoxal-phosphate-dependent aminotransferase family.</text>
</comment>
<dbReference type="Proteomes" id="UP000198426">
    <property type="component" value="Unassembled WGS sequence"/>
</dbReference>
<reference evidence="5 6" key="1">
    <citation type="submission" date="2017-06" db="EMBL/GenBank/DDBJ databases">
        <authorList>
            <person name="Kim H.J."/>
            <person name="Triplett B.A."/>
        </authorList>
    </citation>
    <scope>NUCLEOTIDE SEQUENCE [LARGE SCALE GENOMIC DNA]</scope>
    <source>
        <strain evidence="5 6">DSM 29339</strain>
    </source>
</reference>
<dbReference type="PROSITE" id="PS00600">
    <property type="entry name" value="AA_TRANSFER_CLASS_3"/>
    <property type="match status" value="1"/>
</dbReference>
<dbReference type="InterPro" id="IPR015424">
    <property type="entry name" value="PyrdxlP-dep_Trfase"/>
</dbReference>
<gene>
    <name evidence="5" type="ORF">SAMN05421757_101604</name>
</gene>
<accession>A0A239D2X2</accession>
<keyword evidence="6" id="KW-1185">Reference proteome</keyword>
<dbReference type="PANTHER" id="PTHR43094:SF1">
    <property type="entry name" value="AMINOTRANSFERASE CLASS-III"/>
    <property type="match status" value="1"/>
</dbReference>
<organism evidence="5 6">
    <name type="scientific">Tropicimonas sediminicola</name>
    <dbReference type="NCBI Taxonomy" id="1031541"/>
    <lineage>
        <taxon>Bacteria</taxon>
        <taxon>Pseudomonadati</taxon>
        <taxon>Pseudomonadota</taxon>
        <taxon>Alphaproteobacteria</taxon>
        <taxon>Rhodobacterales</taxon>
        <taxon>Roseobacteraceae</taxon>
        <taxon>Tropicimonas</taxon>
    </lineage>
</organism>
<dbReference type="Gene3D" id="3.40.640.10">
    <property type="entry name" value="Type I PLP-dependent aspartate aminotransferase-like (Major domain)"/>
    <property type="match status" value="1"/>
</dbReference>
<keyword evidence="5" id="KW-0670">Pyruvate</keyword>
<evidence type="ECO:0000313" key="5">
    <source>
        <dbReference type="EMBL" id="SNS26378.1"/>
    </source>
</evidence>
<dbReference type="Pfam" id="PF00202">
    <property type="entry name" value="Aminotran_3"/>
    <property type="match status" value="1"/>
</dbReference>
<evidence type="ECO:0000256" key="2">
    <source>
        <dbReference type="ARBA" id="ARBA00008954"/>
    </source>
</evidence>
<dbReference type="EMBL" id="FZOY01000001">
    <property type="protein sequence ID" value="SNS26378.1"/>
    <property type="molecule type" value="Genomic_DNA"/>
</dbReference>
<sequence length="459" mass="50030">MTLDTPSNDLSHIIEADRAHVWHHLLQHKPLETTDPRIIVEGKGINVWDATGREYLDAVSGGVWTVNVGYGRESIADAVREQLVKLNYFAQSAGSIPGSLFAEKLISKMPGMSRVYYNNSGTEANEKVFKMVRQIAEKRHGGRKHKILFRERDYHGTSITALSACGQPQRSAQYGPYTPGFVEVPHCLEYRAQWDVENYGERAADAIEEVILREGPDTVGALCLEPITAGGGVITPPQGYWERVQEICAKYEVLLHIDEVVCGVGRTGTWFGYQHYGVKPDFVTMAKGVASGYAAIACTVTTEAVFEMFKDDPSDPMNYFRDISTFGGCTAGPAAALENMRIIEDEGLLDNTNAMGARLIANLETLKEKHAVIGDVRGKGLFCGAELVADRASKEPVDEKQAQAVAADCMAQGVIIGVTNRSLPGFNNTLCLSPALIATPDDIDRITDAIDGALTRVFG</sequence>
<dbReference type="PANTHER" id="PTHR43094">
    <property type="entry name" value="AMINOTRANSFERASE"/>
    <property type="match status" value="1"/>
</dbReference>
<dbReference type="InterPro" id="IPR049704">
    <property type="entry name" value="Aminotrans_3_PPA_site"/>
</dbReference>
<dbReference type="InterPro" id="IPR015422">
    <property type="entry name" value="PyrdxlP-dep_Trfase_small"/>
</dbReference>
<keyword evidence="3 4" id="KW-0663">Pyridoxal phosphate</keyword>
<comment type="cofactor">
    <cofactor evidence="1">
        <name>pyridoxal 5'-phosphate</name>
        <dbReference type="ChEBI" id="CHEBI:597326"/>
    </cofactor>
</comment>
<dbReference type="AlphaFoldDB" id="A0A239D2X2"/>
<dbReference type="OrthoDB" id="9801834at2"/>
<keyword evidence="5" id="KW-0808">Transferase</keyword>
<protein>
    <submittedName>
        <fullName evidence="5">Taurine-pyruvate aminotransferase</fullName>
    </submittedName>
</protein>
<evidence type="ECO:0000256" key="4">
    <source>
        <dbReference type="RuleBase" id="RU003560"/>
    </source>
</evidence>
<dbReference type="RefSeq" id="WP_089231134.1">
    <property type="nucleotide sequence ID" value="NZ_FZOY01000001.1"/>
</dbReference>
<dbReference type="InterPro" id="IPR015421">
    <property type="entry name" value="PyrdxlP-dep_Trfase_major"/>
</dbReference>
<dbReference type="GO" id="GO:0030170">
    <property type="term" value="F:pyridoxal phosphate binding"/>
    <property type="evidence" value="ECO:0007669"/>
    <property type="project" value="InterPro"/>
</dbReference>
<proteinExistence type="inferred from homology"/>
<dbReference type="Gene3D" id="3.90.1150.10">
    <property type="entry name" value="Aspartate Aminotransferase, domain 1"/>
    <property type="match status" value="1"/>
</dbReference>
<dbReference type="CDD" id="cd00610">
    <property type="entry name" value="OAT_like"/>
    <property type="match status" value="1"/>
</dbReference>
<evidence type="ECO:0000256" key="3">
    <source>
        <dbReference type="ARBA" id="ARBA00022898"/>
    </source>
</evidence>
<dbReference type="SUPFAM" id="SSF53383">
    <property type="entry name" value="PLP-dependent transferases"/>
    <property type="match status" value="1"/>
</dbReference>
<name>A0A239D2X2_9RHOB</name>
<dbReference type="InterPro" id="IPR005814">
    <property type="entry name" value="Aminotrans_3"/>
</dbReference>
<dbReference type="GO" id="GO:0008483">
    <property type="term" value="F:transaminase activity"/>
    <property type="evidence" value="ECO:0007669"/>
    <property type="project" value="UniProtKB-KW"/>
</dbReference>
<dbReference type="PIRSF" id="PIRSF000521">
    <property type="entry name" value="Transaminase_4ab_Lys_Orn"/>
    <property type="match status" value="1"/>
</dbReference>
<keyword evidence="5" id="KW-0032">Aminotransferase</keyword>
<evidence type="ECO:0000313" key="6">
    <source>
        <dbReference type="Proteomes" id="UP000198426"/>
    </source>
</evidence>
<evidence type="ECO:0000256" key="1">
    <source>
        <dbReference type="ARBA" id="ARBA00001933"/>
    </source>
</evidence>